<dbReference type="RefSeq" id="WP_184111740.1">
    <property type="nucleotide sequence ID" value="NZ_JACHNY010000001.1"/>
</dbReference>
<organism evidence="1 2">
    <name type="scientific">Sphingomonas abaci</name>
    <dbReference type="NCBI Taxonomy" id="237611"/>
    <lineage>
        <taxon>Bacteria</taxon>
        <taxon>Pseudomonadati</taxon>
        <taxon>Pseudomonadota</taxon>
        <taxon>Alphaproteobacteria</taxon>
        <taxon>Sphingomonadales</taxon>
        <taxon>Sphingomonadaceae</taxon>
        <taxon>Sphingomonas</taxon>
    </lineage>
</organism>
<proteinExistence type="predicted"/>
<dbReference type="AlphaFoldDB" id="A0A7W7AGP9"/>
<dbReference type="InterPro" id="IPR009579">
    <property type="entry name" value="DUF1192"/>
</dbReference>
<sequence>MEFDDSLPDLGPRPGDRVDALVREDIDSLSVAELESRITALEGEIARCRARITHAVNHRASADALFR</sequence>
<dbReference type="Pfam" id="PF06698">
    <property type="entry name" value="DUF1192"/>
    <property type="match status" value="1"/>
</dbReference>
<dbReference type="EMBL" id="JACHNY010000001">
    <property type="protein sequence ID" value="MBB4616719.1"/>
    <property type="molecule type" value="Genomic_DNA"/>
</dbReference>
<evidence type="ECO:0000313" key="1">
    <source>
        <dbReference type="EMBL" id="MBB4616719.1"/>
    </source>
</evidence>
<name>A0A7W7AGP9_9SPHN</name>
<dbReference type="Proteomes" id="UP000574769">
    <property type="component" value="Unassembled WGS sequence"/>
</dbReference>
<protein>
    <submittedName>
        <fullName evidence="1">Uncharacterized small protein (DUF1192 family)</fullName>
    </submittedName>
</protein>
<reference evidence="1 2" key="1">
    <citation type="submission" date="2020-08" db="EMBL/GenBank/DDBJ databases">
        <title>Genomic Encyclopedia of Type Strains, Phase IV (KMG-IV): sequencing the most valuable type-strain genomes for metagenomic binning, comparative biology and taxonomic classification.</title>
        <authorList>
            <person name="Goeker M."/>
        </authorList>
    </citation>
    <scope>NUCLEOTIDE SEQUENCE [LARGE SCALE GENOMIC DNA]</scope>
    <source>
        <strain evidence="1 2">DSM 15867</strain>
    </source>
</reference>
<accession>A0A7W7AGP9</accession>
<comment type="caution">
    <text evidence="1">The sequence shown here is derived from an EMBL/GenBank/DDBJ whole genome shotgun (WGS) entry which is preliminary data.</text>
</comment>
<gene>
    <name evidence="1" type="ORF">GGQ96_000825</name>
</gene>
<keyword evidence="2" id="KW-1185">Reference proteome</keyword>
<evidence type="ECO:0000313" key="2">
    <source>
        <dbReference type="Proteomes" id="UP000574769"/>
    </source>
</evidence>